<comment type="caution">
    <text evidence="2">The sequence shown here is derived from an EMBL/GenBank/DDBJ whole genome shotgun (WGS) entry which is preliminary data.</text>
</comment>
<keyword evidence="1" id="KW-0472">Membrane</keyword>
<keyword evidence="1" id="KW-0812">Transmembrane</keyword>
<dbReference type="Pfam" id="PF14592">
    <property type="entry name" value="Chondroitinas_B"/>
    <property type="match status" value="1"/>
</dbReference>
<dbReference type="InterPro" id="IPR006626">
    <property type="entry name" value="PbH1"/>
</dbReference>
<dbReference type="Gene3D" id="2.160.20.10">
    <property type="entry name" value="Single-stranded right-handed beta-helix, Pectin lyase-like"/>
    <property type="match status" value="2"/>
</dbReference>
<keyword evidence="1" id="KW-1133">Transmembrane helix</keyword>
<protein>
    <submittedName>
        <fullName evidence="2">Polysaccharide lyase 6 family protein</fullName>
    </submittedName>
</protein>
<dbReference type="RefSeq" id="WP_303490764.1">
    <property type="nucleotide sequence ID" value="NZ_JAUOPB010000002.1"/>
</dbReference>
<name>A0AAW7X3Y9_9GAMM</name>
<dbReference type="SUPFAM" id="SSF51126">
    <property type="entry name" value="Pectin lyase-like"/>
    <property type="match status" value="2"/>
</dbReference>
<dbReference type="SMART" id="SM00710">
    <property type="entry name" value="PbH1"/>
    <property type="match status" value="7"/>
</dbReference>
<evidence type="ECO:0000313" key="2">
    <source>
        <dbReference type="EMBL" id="MDO6421351.1"/>
    </source>
</evidence>
<dbReference type="InterPro" id="IPR012334">
    <property type="entry name" value="Pectin_lyas_fold"/>
</dbReference>
<evidence type="ECO:0000256" key="1">
    <source>
        <dbReference type="SAM" id="Phobius"/>
    </source>
</evidence>
<dbReference type="InterPro" id="IPR039513">
    <property type="entry name" value="PL-6"/>
</dbReference>
<reference evidence="2" key="1">
    <citation type="submission" date="2023-07" db="EMBL/GenBank/DDBJ databases">
        <title>Genome content predicts the carbon catabolic preferences of heterotrophic bacteria.</title>
        <authorList>
            <person name="Gralka M."/>
        </authorList>
    </citation>
    <scope>NUCLEOTIDE SEQUENCE</scope>
    <source>
        <strain evidence="2">I3M17_2</strain>
    </source>
</reference>
<dbReference type="InterPro" id="IPR011050">
    <property type="entry name" value="Pectin_lyase_fold/virulence"/>
</dbReference>
<proteinExistence type="predicted"/>
<accession>A0AAW7X3Y9</accession>
<dbReference type="AlphaFoldDB" id="A0AAW7X3Y9"/>
<dbReference type="PROSITE" id="PS51257">
    <property type="entry name" value="PROKAR_LIPOPROTEIN"/>
    <property type="match status" value="1"/>
</dbReference>
<sequence>MKKENVNIAKQGLLVVLVSFFMSFSLMGCAGEILVNSQEQYAEALNSVKPGDTIVLADGEWKDFEIVFTGKGTEKAPITLTAQTKGKVLITGESNLALAGDHLVVSGLVFTNGYTPSDAVISFRTAKPVAEDDYSTVAMHSRVTEVVIDNFSNPERFETDSWVLIYGKHNRVDHSNFTGKRNKGVLMAVRLDTTHSRENHHKIDHNYFGPRDILGSNGGETLRIGTSHFSLSDSFTLVENNYFDRCNGELEIISNKSGSNKFIGNTFFESRGTLTMRHGHGNVIENNVFFGNGKDHTGGIRVINERQTVRNNYMSDLAGYRFGGGLVVMNGVPNSAINRYHQVKNAVIENNTLVNVDHIQLAAGSDKERTATPVDSKFSNNLIVNDDKRNPFTVYDDVSGITFSNNSISAASKELKKGFVVDAAKIAKNDQGMVFDVSGTYGSSKSLKPIRKQDVGASWFVKSEDRKAFQSGKTVKAGAGQNTIYDAVEQVEDGGVVELAAGDYVEAKAITINKTVTVKAAVGAKVNVEFYKKSLFEVVDGGSLQLEGLAISGASSPDDVGNAVVRTSRYSMLKNYRLELKNCEFTDLDVNRFFNVVSVSKSTLADNILLENVSVKKVTGSVLKLDLEFDDYGIYNAEYVTIKNSQFEDVDGPLVTYYRGGTDESTFGPHFEMTGSTLKNVGNGSKNKLNASLYLHGVQVTAISNNKWLDSKPVIIEHTVGEPVTSVVDNTFVNTAKLDLQELYSKKPTTAVIKNNTYKK</sequence>
<feature type="transmembrane region" description="Helical" evidence="1">
    <location>
        <begin position="12"/>
        <end position="35"/>
    </location>
</feature>
<dbReference type="GO" id="GO:0016829">
    <property type="term" value="F:lyase activity"/>
    <property type="evidence" value="ECO:0007669"/>
    <property type="project" value="UniProtKB-KW"/>
</dbReference>
<organism evidence="2 3">
    <name type="scientific">Saccharophagus degradans</name>
    <dbReference type="NCBI Taxonomy" id="86304"/>
    <lineage>
        <taxon>Bacteria</taxon>
        <taxon>Pseudomonadati</taxon>
        <taxon>Pseudomonadota</taxon>
        <taxon>Gammaproteobacteria</taxon>
        <taxon>Cellvibrionales</taxon>
        <taxon>Cellvibrionaceae</taxon>
        <taxon>Saccharophagus</taxon>
    </lineage>
</organism>
<dbReference type="Proteomes" id="UP001169760">
    <property type="component" value="Unassembled WGS sequence"/>
</dbReference>
<dbReference type="CDD" id="cd14251">
    <property type="entry name" value="PL-6"/>
    <property type="match status" value="1"/>
</dbReference>
<keyword evidence="2" id="KW-0456">Lyase</keyword>
<dbReference type="EMBL" id="JAUOPB010000002">
    <property type="protein sequence ID" value="MDO6421351.1"/>
    <property type="molecule type" value="Genomic_DNA"/>
</dbReference>
<evidence type="ECO:0000313" key="3">
    <source>
        <dbReference type="Proteomes" id="UP001169760"/>
    </source>
</evidence>
<gene>
    <name evidence="2" type="ORF">Q4521_02590</name>
</gene>